<protein>
    <submittedName>
        <fullName evidence="8">Transcriptional regulator, SARP family protein</fullName>
    </submittedName>
</protein>
<dbReference type="EMBL" id="WWHY01000001">
    <property type="protein sequence ID" value="MYR34948.1"/>
    <property type="molecule type" value="Genomic_DNA"/>
</dbReference>
<keyword evidence="4" id="KW-0804">Transcription</keyword>
<keyword evidence="3 5" id="KW-0238">DNA-binding</keyword>
<keyword evidence="2" id="KW-0805">Transcription regulation</keyword>
<dbReference type="Gene3D" id="1.25.40.10">
    <property type="entry name" value="Tetratricopeptide repeat domain"/>
    <property type="match status" value="1"/>
</dbReference>
<dbReference type="InterPro" id="IPR001867">
    <property type="entry name" value="OmpR/PhoB-type_DNA-bd"/>
</dbReference>
<evidence type="ECO:0000313" key="8">
    <source>
        <dbReference type="EMBL" id="MYR34948.1"/>
    </source>
</evidence>
<feature type="domain" description="OmpR/PhoB-type" evidence="7">
    <location>
        <begin position="18"/>
        <end position="123"/>
    </location>
</feature>
<reference evidence="8 9" key="1">
    <citation type="journal article" date="2019" name="Nat. Commun.">
        <title>The antimicrobial potential of Streptomyces from insect microbiomes.</title>
        <authorList>
            <person name="Chevrette M.G."/>
            <person name="Carlson C.M."/>
            <person name="Ortega H.E."/>
            <person name="Thomas C."/>
            <person name="Ananiev G.E."/>
            <person name="Barns K.J."/>
            <person name="Book A.J."/>
            <person name="Cagnazzo J."/>
            <person name="Carlos C."/>
            <person name="Flanigan W."/>
            <person name="Grubbs K.J."/>
            <person name="Horn H.A."/>
            <person name="Hoffmann F.M."/>
            <person name="Klassen J.L."/>
            <person name="Knack J.J."/>
            <person name="Lewin G.R."/>
            <person name="McDonald B.R."/>
            <person name="Muller L."/>
            <person name="Melo W.G.P."/>
            <person name="Pinto-Tomas A.A."/>
            <person name="Schmitz A."/>
            <person name="Wendt-Pienkowski E."/>
            <person name="Wildman S."/>
            <person name="Zhao M."/>
            <person name="Zhang F."/>
            <person name="Bugni T.S."/>
            <person name="Andes D.R."/>
            <person name="Pupo M.T."/>
            <person name="Currie C.R."/>
        </authorList>
    </citation>
    <scope>NUCLEOTIDE SEQUENCE [LARGE SCALE GENOMIC DNA]</scope>
    <source>
        <strain evidence="8 9">SID5840</strain>
    </source>
</reference>
<dbReference type="InterPro" id="IPR011990">
    <property type="entry name" value="TPR-like_helical_dom_sf"/>
</dbReference>
<comment type="similarity">
    <text evidence="1">Belongs to the AfsR/DnrI/RedD regulatory family.</text>
</comment>
<accession>A0A7K2IY85</accession>
<dbReference type="SUPFAM" id="SSF48452">
    <property type="entry name" value="TPR-like"/>
    <property type="match status" value="1"/>
</dbReference>
<dbReference type="SMART" id="SM00862">
    <property type="entry name" value="Trans_reg_C"/>
    <property type="match status" value="1"/>
</dbReference>
<evidence type="ECO:0000256" key="6">
    <source>
        <dbReference type="SAM" id="MobiDB-lite"/>
    </source>
</evidence>
<dbReference type="GO" id="GO:0003677">
    <property type="term" value="F:DNA binding"/>
    <property type="evidence" value="ECO:0007669"/>
    <property type="project" value="UniProtKB-UniRule"/>
</dbReference>
<dbReference type="PANTHER" id="PTHR35807">
    <property type="entry name" value="TRANSCRIPTIONAL REGULATOR REDD-RELATED"/>
    <property type="match status" value="1"/>
</dbReference>
<comment type="caution">
    <text evidence="8">The sequence shown here is derived from an EMBL/GenBank/DDBJ whole genome shotgun (WGS) entry which is preliminary data.</text>
</comment>
<dbReference type="InterPro" id="IPR036388">
    <property type="entry name" value="WH-like_DNA-bd_sf"/>
</dbReference>
<evidence type="ECO:0000256" key="2">
    <source>
        <dbReference type="ARBA" id="ARBA00023015"/>
    </source>
</evidence>
<dbReference type="GO" id="GO:0006355">
    <property type="term" value="P:regulation of DNA-templated transcription"/>
    <property type="evidence" value="ECO:0007669"/>
    <property type="project" value="InterPro"/>
</dbReference>
<dbReference type="Gene3D" id="1.10.10.10">
    <property type="entry name" value="Winged helix-like DNA-binding domain superfamily/Winged helix DNA-binding domain"/>
    <property type="match status" value="1"/>
</dbReference>
<evidence type="ECO:0000259" key="7">
    <source>
        <dbReference type="PROSITE" id="PS51755"/>
    </source>
</evidence>
<dbReference type="InterPro" id="IPR005158">
    <property type="entry name" value="BTAD"/>
</dbReference>
<dbReference type="CDD" id="cd15831">
    <property type="entry name" value="BTAD"/>
    <property type="match status" value="1"/>
</dbReference>
<gene>
    <name evidence="8" type="ORF">GTW20_22485</name>
</gene>
<dbReference type="AlphaFoldDB" id="A0A7K2IY85"/>
<dbReference type="SUPFAM" id="SSF46894">
    <property type="entry name" value="C-terminal effector domain of the bipartite response regulators"/>
    <property type="match status" value="1"/>
</dbReference>
<dbReference type="InterPro" id="IPR016032">
    <property type="entry name" value="Sig_transdc_resp-reg_C-effctor"/>
</dbReference>
<dbReference type="GO" id="GO:0000160">
    <property type="term" value="P:phosphorelay signal transduction system"/>
    <property type="evidence" value="ECO:0007669"/>
    <property type="project" value="InterPro"/>
</dbReference>
<organism evidence="8 9">
    <name type="scientific">Nocardiopsis alba</name>
    <dbReference type="NCBI Taxonomy" id="53437"/>
    <lineage>
        <taxon>Bacteria</taxon>
        <taxon>Bacillati</taxon>
        <taxon>Actinomycetota</taxon>
        <taxon>Actinomycetes</taxon>
        <taxon>Streptosporangiales</taxon>
        <taxon>Nocardiopsidaceae</taxon>
        <taxon>Nocardiopsis</taxon>
    </lineage>
</organism>
<evidence type="ECO:0000256" key="5">
    <source>
        <dbReference type="PROSITE-ProRule" id="PRU01091"/>
    </source>
</evidence>
<dbReference type="InterPro" id="IPR051677">
    <property type="entry name" value="AfsR-DnrI-RedD_regulator"/>
</dbReference>
<dbReference type="PANTHER" id="PTHR35807:SF1">
    <property type="entry name" value="TRANSCRIPTIONAL REGULATOR REDD"/>
    <property type="match status" value="1"/>
</dbReference>
<dbReference type="Pfam" id="PF00486">
    <property type="entry name" value="Trans_reg_C"/>
    <property type="match status" value="1"/>
</dbReference>
<name>A0A7K2IY85_9ACTN</name>
<evidence type="ECO:0000313" key="9">
    <source>
        <dbReference type="Proteomes" id="UP000467124"/>
    </source>
</evidence>
<dbReference type="PROSITE" id="PS51755">
    <property type="entry name" value="OMPR_PHOB"/>
    <property type="match status" value="1"/>
</dbReference>
<proteinExistence type="inferred from homology"/>
<dbReference type="Proteomes" id="UP000467124">
    <property type="component" value="Unassembled WGS sequence"/>
</dbReference>
<dbReference type="Pfam" id="PF03704">
    <property type="entry name" value="BTAD"/>
    <property type="match status" value="1"/>
</dbReference>
<evidence type="ECO:0000256" key="3">
    <source>
        <dbReference type="ARBA" id="ARBA00023125"/>
    </source>
</evidence>
<dbReference type="SMART" id="SM01043">
    <property type="entry name" value="BTAD"/>
    <property type="match status" value="1"/>
</dbReference>
<feature type="DNA-binding region" description="OmpR/PhoB-type" evidence="5">
    <location>
        <begin position="18"/>
        <end position="123"/>
    </location>
</feature>
<feature type="region of interest" description="Disordered" evidence="6">
    <location>
        <begin position="271"/>
        <end position="299"/>
    </location>
</feature>
<evidence type="ECO:0000256" key="4">
    <source>
        <dbReference type="ARBA" id="ARBA00023163"/>
    </source>
</evidence>
<sequence length="299" mass="33595">MERGGRPYGAPVPFFPGAFVRKREESVNFTILGALEILKDDRECTPKAPKVLQVLALLLLRANHPLPMSVLVRELWGDHPPKSAVTTVQTYVCQLRKAIEEVDTATEEPEYLLTRSSGYLLRVSPEQVDALVFQRLLGEGRRLLEEGRTDAASKRLGEALDLWSGPCLAHVSRGPLIEPHAVRLEEQRLHAQELRIRAELLLGRERESIGELRSLAMEYPLNEWFHGRLIHALHRAGRRDEASTAYRRLRLALSEELGLEPSLELQTLHQEVLGASPAPPEPRRRPRGRPEGSVPLATG</sequence>
<evidence type="ECO:0000256" key="1">
    <source>
        <dbReference type="ARBA" id="ARBA00005820"/>
    </source>
</evidence>